<reference evidence="2 3" key="1">
    <citation type="submission" date="2020-01" db="EMBL/GenBank/DDBJ databases">
        <authorList>
            <consortium name="DOE Joint Genome Institute"/>
            <person name="Haridas S."/>
            <person name="Albert R."/>
            <person name="Binder M."/>
            <person name="Bloem J."/>
            <person name="Labutti K."/>
            <person name="Salamov A."/>
            <person name="Andreopoulos B."/>
            <person name="Baker S.E."/>
            <person name="Barry K."/>
            <person name="Bills G."/>
            <person name="Bluhm B.H."/>
            <person name="Cannon C."/>
            <person name="Castanera R."/>
            <person name="Culley D.E."/>
            <person name="Daum C."/>
            <person name="Ezra D."/>
            <person name="Gonzalez J.B."/>
            <person name="Henrissat B."/>
            <person name="Kuo A."/>
            <person name="Liang C."/>
            <person name="Lipzen A."/>
            <person name="Lutzoni F."/>
            <person name="Magnuson J."/>
            <person name="Mondo S."/>
            <person name="Nolan M."/>
            <person name="Ohm R."/>
            <person name="Pangilinan J."/>
            <person name="Park H.-J.H."/>
            <person name="Ramirez L."/>
            <person name="Alfaro M."/>
            <person name="Sun H."/>
            <person name="Tritt A."/>
            <person name="Yoshinaga Y."/>
            <person name="Zwiers L.-H.L."/>
            <person name="Turgeon B.G."/>
            <person name="Goodwin S.B."/>
            <person name="Spatafora J.W."/>
            <person name="Crous P.W."/>
            <person name="Grigoriev I.V."/>
        </authorList>
    </citation>
    <scope>NUCLEOTIDE SEQUENCE [LARGE SCALE GENOMIC DNA]</scope>
    <source>
        <strain evidence="2 3">CBS 611.86</strain>
    </source>
</reference>
<organism evidence="2 3">
    <name type="scientific">Massariosphaeria phaeospora</name>
    <dbReference type="NCBI Taxonomy" id="100035"/>
    <lineage>
        <taxon>Eukaryota</taxon>
        <taxon>Fungi</taxon>
        <taxon>Dikarya</taxon>
        <taxon>Ascomycota</taxon>
        <taxon>Pezizomycotina</taxon>
        <taxon>Dothideomycetes</taxon>
        <taxon>Pleosporomycetidae</taxon>
        <taxon>Pleosporales</taxon>
        <taxon>Pleosporales incertae sedis</taxon>
        <taxon>Massariosphaeria</taxon>
    </lineage>
</organism>
<gene>
    <name evidence="2" type="ORF">BDV95DRAFT_129435</name>
</gene>
<evidence type="ECO:0000313" key="2">
    <source>
        <dbReference type="EMBL" id="KAF2868460.1"/>
    </source>
</evidence>
<feature type="compositionally biased region" description="Polar residues" evidence="1">
    <location>
        <begin position="106"/>
        <end position="123"/>
    </location>
</feature>
<dbReference type="Proteomes" id="UP000481861">
    <property type="component" value="Unassembled WGS sequence"/>
</dbReference>
<feature type="region of interest" description="Disordered" evidence="1">
    <location>
        <begin position="73"/>
        <end position="137"/>
    </location>
</feature>
<comment type="caution">
    <text evidence="2">The sequence shown here is derived from an EMBL/GenBank/DDBJ whole genome shotgun (WGS) entry which is preliminary data.</text>
</comment>
<protein>
    <submittedName>
        <fullName evidence="2">Uncharacterized protein</fullName>
    </submittedName>
</protein>
<name>A0A7C8M2W1_9PLEO</name>
<accession>A0A7C8M2W1</accession>
<keyword evidence="3" id="KW-1185">Reference proteome</keyword>
<dbReference type="AlphaFoldDB" id="A0A7C8M2W1"/>
<dbReference type="EMBL" id="JAADJZ010000019">
    <property type="protein sequence ID" value="KAF2868460.1"/>
    <property type="molecule type" value="Genomic_DNA"/>
</dbReference>
<evidence type="ECO:0000313" key="3">
    <source>
        <dbReference type="Proteomes" id="UP000481861"/>
    </source>
</evidence>
<evidence type="ECO:0000256" key="1">
    <source>
        <dbReference type="SAM" id="MobiDB-lite"/>
    </source>
</evidence>
<proteinExistence type="predicted"/>
<sequence>METSDDSRPVTHADLARMTDQITDQITTAVDGRLAKNESLIKALMEARDPSNDAEISRLNRKVAELEMMLAAPEGTRDVHPTVEGSLPGSPTVAASSEVSVGDSAYRSNRNTPQRSSRGTSMASDAPEDGQAAATPYIHVDAVGRSVSSLLTHS</sequence>